<dbReference type="AlphaFoldDB" id="A0AAV9J6B1"/>
<feature type="region of interest" description="Disordered" evidence="1">
    <location>
        <begin position="1"/>
        <end position="225"/>
    </location>
</feature>
<evidence type="ECO:0000313" key="3">
    <source>
        <dbReference type="Proteomes" id="UP001324427"/>
    </source>
</evidence>
<feature type="compositionally biased region" description="Basic and acidic residues" evidence="1">
    <location>
        <begin position="530"/>
        <end position="542"/>
    </location>
</feature>
<feature type="compositionally biased region" description="Low complexity" evidence="1">
    <location>
        <begin position="562"/>
        <end position="571"/>
    </location>
</feature>
<feature type="region of interest" description="Disordered" evidence="1">
    <location>
        <begin position="252"/>
        <end position="393"/>
    </location>
</feature>
<feature type="compositionally biased region" description="Basic and acidic residues" evidence="1">
    <location>
        <begin position="168"/>
        <end position="178"/>
    </location>
</feature>
<feature type="compositionally biased region" description="Basic and acidic residues" evidence="1">
    <location>
        <begin position="302"/>
        <end position="329"/>
    </location>
</feature>
<proteinExistence type="predicted"/>
<feature type="compositionally biased region" description="Acidic residues" evidence="1">
    <location>
        <begin position="766"/>
        <end position="782"/>
    </location>
</feature>
<keyword evidence="3" id="KW-1185">Reference proteome</keyword>
<organism evidence="2 3">
    <name type="scientific">Oleoguttula mirabilis</name>
    <dbReference type="NCBI Taxonomy" id="1507867"/>
    <lineage>
        <taxon>Eukaryota</taxon>
        <taxon>Fungi</taxon>
        <taxon>Dikarya</taxon>
        <taxon>Ascomycota</taxon>
        <taxon>Pezizomycotina</taxon>
        <taxon>Dothideomycetes</taxon>
        <taxon>Dothideomycetidae</taxon>
        <taxon>Mycosphaerellales</taxon>
        <taxon>Teratosphaeriaceae</taxon>
        <taxon>Oleoguttula</taxon>
    </lineage>
</organism>
<feature type="compositionally biased region" description="Basic and acidic residues" evidence="1">
    <location>
        <begin position="337"/>
        <end position="362"/>
    </location>
</feature>
<feature type="compositionally biased region" description="Basic and acidic residues" evidence="1">
    <location>
        <begin position="272"/>
        <end position="287"/>
    </location>
</feature>
<feature type="region of interest" description="Disordered" evidence="1">
    <location>
        <begin position="761"/>
        <end position="897"/>
    </location>
</feature>
<sequence length="897" mass="97847">MPGWQFWKRRSSAMKDQPQALSEKAQLSSQPARATTTAAAAPTLPMPRRSSQHRRRASPRDKKADARSIKSSKRGGSAEKENMHVRRGSIEDITALPVSRRLASSPHLRPVDLERPPIPYNFRPHSASQASIQRADVKSSRPQTLRSRRSGYSSGGPERRRSSKKRKGVDALREEEIRQMSSPIPIPKRPGEGPLRRDSKKMRGLGTRGSNVSLPPEESVHSSMSGVVEQRGWEIGTLDVFSPRPAVRLSGAPQYVAPGTLPAPSQLSRNGSQRDRDKRPVTTDSTKKRQTIGNQADDLDASDLRTLMERDAKRREKRKKEQQEKLDRKLRSRGGRNRGDSDKKKREDEDLRKEEEVRRHAEALQQARDQASTPTDVHPALRDRPAQGEADSVGLGIGAAGMATAEIAAIDLEQAHARAIPTTEQGTVNTGRYLNYPQGGDIPENPFEDPAPSPAPDEPESERSLTMPGAFTPVETPMEDPILHTAQAVRLSQAHTPPLSPVRTGPSNKIPSGLSQSLSRDLPSPPPLLTERRTSEPRERRAGAWASFFRRGGTTLRRPGEEGMSSEFSFSNTSRESMRNQPLPAHLVDPQQPAQRSKSIGAPVRAKSKFREDLPEMPISPPDSRMPSPEVTTAAAAAAAARRAHRSPKPVDIPGARPRDSATDASAIGRNDTPVSPGLRGRGLMSASLASVDSEGSWLASSGKRQSAQSVLSRGMGSLSKRKAEFNASYEELGGDRDAEYVRRMTHSPAVYGHRGISPALAGASLDDESDYGDEPPLEETPADPLTVHGSVRRKPTLVHRDPRVKSREGLLTEYAAGGETAELQDSPEKDGFEEESAETQVQSARSVNYGKSHARQMSAGSAKLLDIPALKRPSTDAGSRDSLTAMPRPASRMSQI</sequence>
<reference evidence="2 3" key="1">
    <citation type="submission" date="2021-11" db="EMBL/GenBank/DDBJ databases">
        <title>Black yeast isolated from Biological Soil Crust.</title>
        <authorList>
            <person name="Kurbessoian T."/>
        </authorList>
    </citation>
    <scope>NUCLEOTIDE SEQUENCE [LARGE SCALE GENOMIC DNA]</scope>
    <source>
        <strain evidence="2 3">CCFEE 5522</strain>
    </source>
</reference>
<feature type="compositionally biased region" description="Polar residues" evidence="1">
    <location>
        <begin position="699"/>
        <end position="712"/>
    </location>
</feature>
<dbReference type="EMBL" id="JAVFHQ010000066">
    <property type="protein sequence ID" value="KAK4540506.1"/>
    <property type="molecule type" value="Genomic_DNA"/>
</dbReference>
<feature type="compositionally biased region" description="Basic and acidic residues" evidence="1">
    <location>
        <begin position="799"/>
        <end position="811"/>
    </location>
</feature>
<feature type="compositionally biased region" description="Low complexity" evidence="1">
    <location>
        <begin position="31"/>
        <end position="49"/>
    </location>
</feature>
<evidence type="ECO:0000256" key="1">
    <source>
        <dbReference type="SAM" id="MobiDB-lite"/>
    </source>
</evidence>
<feature type="compositionally biased region" description="Polar residues" evidence="1">
    <location>
        <begin position="422"/>
        <end position="432"/>
    </location>
</feature>
<feature type="region of interest" description="Disordered" evidence="1">
    <location>
        <begin position="419"/>
        <end position="723"/>
    </location>
</feature>
<accession>A0AAV9J6B1</accession>
<evidence type="ECO:0000313" key="2">
    <source>
        <dbReference type="EMBL" id="KAK4540506.1"/>
    </source>
</evidence>
<protein>
    <submittedName>
        <fullName evidence="2">Uncharacterized protein</fullName>
    </submittedName>
</protein>
<gene>
    <name evidence="2" type="ORF">LTR36_009144</name>
</gene>
<feature type="compositionally biased region" description="Basic and acidic residues" evidence="1">
    <location>
        <begin position="76"/>
        <end position="90"/>
    </location>
</feature>
<dbReference type="Proteomes" id="UP001324427">
    <property type="component" value="Unassembled WGS sequence"/>
</dbReference>
<name>A0AAV9J6B1_9PEZI</name>
<feature type="compositionally biased region" description="Basic and acidic residues" evidence="1">
    <location>
        <begin position="58"/>
        <end position="68"/>
    </location>
</feature>
<comment type="caution">
    <text evidence="2">The sequence shown here is derived from an EMBL/GenBank/DDBJ whole genome shotgun (WGS) entry which is preliminary data.</text>
</comment>